<evidence type="ECO:0000256" key="5">
    <source>
        <dbReference type="ARBA" id="ARBA00023136"/>
    </source>
</evidence>
<keyword evidence="3" id="KW-1134">Transmembrane beta strand</keyword>
<sequence>MMKEATRTMLKALLLLLFATAPCLAQFTGEVQGNVQDQNGAAVANATVELANVQTGVKQTAVSNAAGLYRFSSLAPGDYTVSTTVQGFAPTTVSFNLATAQTRDVPLQLSIEKVSSTVTVTGEAPLLDTSDSREEQTLDTAALQSLPLAGRNPTNVIIVAPGVTGHGGQASPGTNNSTNFAPENWVDASANGRGANGNQYVVDGMDVTSSIRPGVINLTPNADAISEVAVQTNTYSVDYGRSSSIQTLMTSKSGTNDFHGVASLYYTSQQLTARGEFGVPQPEKLNPYHTSNMSFTVGGPVIPHKQFFFFAGYEPYLSMASNGSGLVSYEDPAFLNFAQSVQPDSPEVQLMAKYKPSGATTSGVASTAGQLWSDVLPPAQQQACANGVGNLPASYDNIPCSTPVFDNGHFNSSSYYNAKQYNIRLDKYFDKDRIYGNFFRNTISGGGPAVRPDFKTTNAFYVFSLQINETHTFSPSMLNEAIFGYNRIEGISPKTGNFTVPIVNVNQLGTGWGNGFAEGDYIQHSYHWRDVLTRIVGSHSFKGGFEIWRGDDIAMFAGAYGQANFYFQNMIDLINDNPYTETGLSYDPVSGKPAPGNYGYKATTFGIFAEDTWKANRKLTVNYGIRYDNFGNPYVALKGTVLANFHRVGGSDLASQVAGGVMTQQSNVFKQDLNWIFSPRVGLAYAPFNDNKWVVRGGFGVFHDLFTLGNAENGLKGNPPGFVVPTFYNDGSTAAPVFSYGTQNHYPYGFQYPAFQGQPLDAHGGIPGSQISVGGTDVNLSSPNTLNWSASVERQMTRDVTASVGYVGSHSYNLVVGGGNTGNTSYGVDVNLIPGDLIAHPAFDDNGVWTGTGIQTRLNHSFGAITYAFNGARQNYGAFVAAVKGRFAQHGFLTASYTYSQSKDNSNNYPSGYTATGGTSYNIDQWYSPSPWDVPNRFSLGWSYDIPGSKGHGGFVDHVSSGWTLAGTTVLQSGNPFYVYNNNNLQLIDTANVTVTSQNYDSEQAAGHIAFAPNSGNYAADGSNHNVPDVLSYKQKHDRKSYQYTGAVDSGIITRSQFAQPAFKVGGTEGNEKMNQFRGPGFAQTDFTIKKTTNLWERLAFELRLDTFNLFNRVNLDGSALNANYGDASASFGTTNRNLQPRNMQVAARFIF</sequence>
<keyword evidence="5" id="KW-0472">Membrane</keyword>
<dbReference type="InterPro" id="IPR036942">
    <property type="entry name" value="Beta-barrel_TonB_sf"/>
</dbReference>
<evidence type="ECO:0000313" key="9">
    <source>
        <dbReference type="EMBL" id="UWZ84143.1"/>
    </source>
</evidence>
<dbReference type="InterPro" id="IPR039426">
    <property type="entry name" value="TonB-dep_rcpt-like"/>
</dbReference>
<name>A0A9J7BNE7_9BACT</name>
<dbReference type="Pfam" id="PF13620">
    <property type="entry name" value="CarboxypepD_reg"/>
    <property type="match status" value="1"/>
</dbReference>
<organism evidence="9 10">
    <name type="scientific">Occallatibacter riparius</name>
    <dbReference type="NCBI Taxonomy" id="1002689"/>
    <lineage>
        <taxon>Bacteria</taxon>
        <taxon>Pseudomonadati</taxon>
        <taxon>Acidobacteriota</taxon>
        <taxon>Terriglobia</taxon>
        <taxon>Terriglobales</taxon>
        <taxon>Acidobacteriaceae</taxon>
        <taxon>Occallatibacter</taxon>
    </lineage>
</organism>
<feature type="chain" id="PRO_5039945078" evidence="7">
    <location>
        <begin position="26"/>
        <end position="1152"/>
    </location>
</feature>
<evidence type="ECO:0000256" key="3">
    <source>
        <dbReference type="ARBA" id="ARBA00022452"/>
    </source>
</evidence>
<reference evidence="9" key="1">
    <citation type="submission" date="2021-04" db="EMBL/GenBank/DDBJ databases">
        <title>Phylogenetic analysis of Acidobacteriaceae.</title>
        <authorList>
            <person name="Qiu L."/>
            <person name="Zhang Q."/>
        </authorList>
    </citation>
    <scope>NUCLEOTIDE SEQUENCE</scope>
    <source>
        <strain evidence="9">DSM 25168</strain>
    </source>
</reference>
<evidence type="ECO:0000256" key="6">
    <source>
        <dbReference type="ARBA" id="ARBA00023237"/>
    </source>
</evidence>
<dbReference type="RefSeq" id="WP_260793647.1">
    <property type="nucleotide sequence ID" value="NZ_CP093313.1"/>
</dbReference>
<feature type="signal peptide" evidence="7">
    <location>
        <begin position="1"/>
        <end position="25"/>
    </location>
</feature>
<comment type="subcellular location">
    <subcellularLocation>
        <location evidence="1">Cell outer membrane</location>
        <topology evidence="1">Multi-pass membrane protein</topology>
    </subcellularLocation>
</comment>
<dbReference type="KEGG" id="orp:MOP44_26755"/>
<dbReference type="GO" id="GO:0009279">
    <property type="term" value="C:cell outer membrane"/>
    <property type="evidence" value="ECO:0007669"/>
    <property type="project" value="UniProtKB-SubCell"/>
</dbReference>
<dbReference type="Pfam" id="PF25183">
    <property type="entry name" value="OMP_b-brl_4"/>
    <property type="match status" value="1"/>
</dbReference>
<dbReference type="SUPFAM" id="SSF49464">
    <property type="entry name" value="Carboxypeptidase regulatory domain-like"/>
    <property type="match status" value="1"/>
</dbReference>
<evidence type="ECO:0000256" key="2">
    <source>
        <dbReference type="ARBA" id="ARBA00022448"/>
    </source>
</evidence>
<dbReference type="PANTHER" id="PTHR30069">
    <property type="entry name" value="TONB-DEPENDENT OUTER MEMBRANE RECEPTOR"/>
    <property type="match status" value="1"/>
</dbReference>
<dbReference type="EMBL" id="CP093313">
    <property type="protein sequence ID" value="UWZ84143.1"/>
    <property type="molecule type" value="Genomic_DNA"/>
</dbReference>
<evidence type="ECO:0000256" key="7">
    <source>
        <dbReference type="SAM" id="SignalP"/>
    </source>
</evidence>
<dbReference type="Gene3D" id="2.60.40.1120">
    <property type="entry name" value="Carboxypeptidase-like, regulatory domain"/>
    <property type="match status" value="1"/>
</dbReference>
<keyword evidence="6" id="KW-0998">Cell outer membrane</keyword>
<evidence type="ECO:0000259" key="8">
    <source>
        <dbReference type="Pfam" id="PF25183"/>
    </source>
</evidence>
<dbReference type="Gene3D" id="2.40.170.20">
    <property type="entry name" value="TonB-dependent receptor, beta-barrel domain"/>
    <property type="match status" value="1"/>
</dbReference>
<evidence type="ECO:0000256" key="1">
    <source>
        <dbReference type="ARBA" id="ARBA00004571"/>
    </source>
</evidence>
<dbReference type="GO" id="GO:0044718">
    <property type="term" value="P:siderophore transmembrane transport"/>
    <property type="evidence" value="ECO:0007669"/>
    <property type="project" value="TreeGrafter"/>
</dbReference>
<dbReference type="PANTHER" id="PTHR30069:SF46">
    <property type="entry name" value="OAR PROTEIN"/>
    <property type="match status" value="1"/>
</dbReference>
<keyword evidence="4" id="KW-0812">Transmembrane</keyword>
<dbReference type="SUPFAM" id="SSF56935">
    <property type="entry name" value="Porins"/>
    <property type="match status" value="1"/>
</dbReference>
<evidence type="ECO:0000313" key="10">
    <source>
        <dbReference type="Proteomes" id="UP001059380"/>
    </source>
</evidence>
<keyword evidence="10" id="KW-1185">Reference proteome</keyword>
<dbReference type="AlphaFoldDB" id="A0A9J7BNE7"/>
<dbReference type="InterPro" id="IPR057601">
    <property type="entry name" value="Oar-like_b-barrel"/>
</dbReference>
<keyword evidence="2" id="KW-0813">Transport</keyword>
<keyword evidence="7" id="KW-0732">Signal</keyword>
<dbReference type="Proteomes" id="UP001059380">
    <property type="component" value="Chromosome"/>
</dbReference>
<proteinExistence type="predicted"/>
<dbReference type="InterPro" id="IPR008969">
    <property type="entry name" value="CarboxyPept-like_regulatory"/>
</dbReference>
<evidence type="ECO:0000256" key="4">
    <source>
        <dbReference type="ARBA" id="ARBA00022692"/>
    </source>
</evidence>
<keyword evidence="9" id="KW-0675">Receptor</keyword>
<gene>
    <name evidence="9" type="ORF">MOP44_26755</name>
</gene>
<protein>
    <submittedName>
        <fullName evidence="9">TonB-dependent receptor</fullName>
    </submittedName>
</protein>
<feature type="domain" description="TonB-dependent transporter Oar-like beta-barrel" evidence="8">
    <location>
        <begin position="251"/>
        <end position="1145"/>
    </location>
</feature>
<dbReference type="GO" id="GO:0015344">
    <property type="term" value="F:siderophore uptake transmembrane transporter activity"/>
    <property type="evidence" value="ECO:0007669"/>
    <property type="project" value="TreeGrafter"/>
</dbReference>
<accession>A0A9J7BNE7</accession>